<feature type="region of interest" description="Disordered" evidence="1">
    <location>
        <begin position="1"/>
        <end position="24"/>
    </location>
</feature>
<protein>
    <submittedName>
        <fullName evidence="2">Uncharacterized protein</fullName>
    </submittedName>
</protein>
<reference evidence="2 3" key="1">
    <citation type="submission" date="2023-05" db="EMBL/GenBank/DDBJ databases">
        <title>B98-5 Cell Line De Novo Hybrid Assembly: An Optical Mapping Approach.</title>
        <authorList>
            <person name="Kananen K."/>
            <person name="Auerbach J.A."/>
            <person name="Kautto E."/>
            <person name="Blachly J.S."/>
        </authorList>
    </citation>
    <scope>NUCLEOTIDE SEQUENCE [LARGE SCALE GENOMIC DNA]</scope>
    <source>
        <strain evidence="2">B95-8</strain>
        <tissue evidence="2">Cell line</tissue>
    </source>
</reference>
<evidence type="ECO:0000313" key="2">
    <source>
        <dbReference type="EMBL" id="KAK2099792.1"/>
    </source>
</evidence>
<feature type="non-terminal residue" evidence="2">
    <location>
        <position position="1"/>
    </location>
</feature>
<accession>A0ABQ9URV1</accession>
<name>A0ABQ9URV1_SAGOE</name>
<comment type="caution">
    <text evidence="2">The sequence shown here is derived from an EMBL/GenBank/DDBJ whole genome shotgun (WGS) entry which is preliminary data.</text>
</comment>
<dbReference type="EMBL" id="JASSZA010000010">
    <property type="protein sequence ID" value="KAK2099792.1"/>
    <property type="molecule type" value="Genomic_DNA"/>
</dbReference>
<proteinExistence type="predicted"/>
<organism evidence="2 3">
    <name type="scientific">Saguinus oedipus</name>
    <name type="common">Cotton-top tamarin</name>
    <name type="synonym">Oedipomidas oedipus</name>
    <dbReference type="NCBI Taxonomy" id="9490"/>
    <lineage>
        <taxon>Eukaryota</taxon>
        <taxon>Metazoa</taxon>
        <taxon>Chordata</taxon>
        <taxon>Craniata</taxon>
        <taxon>Vertebrata</taxon>
        <taxon>Euteleostomi</taxon>
        <taxon>Mammalia</taxon>
        <taxon>Eutheria</taxon>
        <taxon>Euarchontoglires</taxon>
        <taxon>Primates</taxon>
        <taxon>Haplorrhini</taxon>
        <taxon>Platyrrhini</taxon>
        <taxon>Cebidae</taxon>
        <taxon>Callitrichinae</taxon>
        <taxon>Saguinus</taxon>
    </lineage>
</organism>
<evidence type="ECO:0000313" key="3">
    <source>
        <dbReference type="Proteomes" id="UP001266305"/>
    </source>
</evidence>
<keyword evidence="3" id="KW-1185">Reference proteome</keyword>
<gene>
    <name evidence="2" type="ORF">P7K49_021140</name>
</gene>
<sequence>NQKAQQALKGPWGMGCPPGGPRSVTNDFPRRQAALCSEALLGRDEVSPWACLVYLLLTVHGTELERQKGGTPCLPTGFSTQSAEIRPI</sequence>
<evidence type="ECO:0000256" key="1">
    <source>
        <dbReference type="SAM" id="MobiDB-lite"/>
    </source>
</evidence>
<dbReference type="Proteomes" id="UP001266305">
    <property type="component" value="Unassembled WGS sequence"/>
</dbReference>